<evidence type="ECO:0000256" key="1">
    <source>
        <dbReference type="SAM" id="MobiDB-lite"/>
    </source>
</evidence>
<organism evidence="2 3">
    <name type="scientific">Streptomyces sulfonofaciens</name>
    <dbReference type="NCBI Taxonomy" id="68272"/>
    <lineage>
        <taxon>Bacteria</taxon>
        <taxon>Bacillati</taxon>
        <taxon>Actinomycetota</taxon>
        <taxon>Actinomycetes</taxon>
        <taxon>Kitasatosporales</taxon>
        <taxon>Streptomycetaceae</taxon>
        <taxon>Streptomyces</taxon>
    </lineage>
</organism>
<gene>
    <name evidence="2" type="ORF">GCM10018793_67410</name>
</gene>
<feature type="region of interest" description="Disordered" evidence="1">
    <location>
        <begin position="30"/>
        <end position="71"/>
    </location>
</feature>
<dbReference type="Proteomes" id="UP000603708">
    <property type="component" value="Unassembled WGS sequence"/>
</dbReference>
<dbReference type="RefSeq" id="WP_189938706.1">
    <property type="nucleotide sequence ID" value="NZ_BNCD01000034.1"/>
</dbReference>
<keyword evidence="3" id="KW-1185">Reference proteome</keyword>
<feature type="compositionally biased region" description="Basic and acidic residues" evidence="1">
    <location>
        <begin position="40"/>
        <end position="57"/>
    </location>
</feature>
<accession>A0A919GQB8</accession>
<comment type="caution">
    <text evidence="2">The sequence shown here is derived from an EMBL/GenBank/DDBJ whole genome shotgun (WGS) entry which is preliminary data.</text>
</comment>
<reference evidence="2" key="1">
    <citation type="journal article" date="2014" name="Int. J. Syst. Evol. Microbiol.">
        <title>Complete genome sequence of Corynebacterium casei LMG S-19264T (=DSM 44701T), isolated from a smear-ripened cheese.</title>
        <authorList>
            <consortium name="US DOE Joint Genome Institute (JGI-PGF)"/>
            <person name="Walter F."/>
            <person name="Albersmeier A."/>
            <person name="Kalinowski J."/>
            <person name="Ruckert C."/>
        </authorList>
    </citation>
    <scope>NUCLEOTIDE SEQUENCE</scope>
    <source>
        <strain evidence="2">JCM 5069</strain>
    </source>
</reference>
<reference evidence="2" key="2">
    <citation type="submission" date="2020-09" db="EMBL/GenBank/DDBJ databases">
        <authorList>
            <person name="Sun Q."/>
            <person name="Ohkuma M."/>
        </authorList>
    </citation>
    <scope>NUCLEOTIDE SEQUENCE</scope>
    <source>
        <strain evidence="2">JCM 5069</strain>
    </source>
</reference>
<protein>
    <submittedName>
        <fullName evidence="2">Uncharacterized protein</fullName>
    </submittedName>
</protein>
<dbReference type="AlphaFoldDB" id="A0A919GQB8"/>
<proteinExistence type="predicted"/>
<evidence type="ECO:0000313" key="2">
    <source>
        <dbReference type="EMBL" id="GHH88278.1"/>
    </source>
</evidence>
<evidence type="ECO:0000313" key="3">
    <source>
        <dbReference type="Proteomes" id="UP000603708"/>
    </source>
</evidence>
<sequence length="71" mass="7792">MLVQAAFDHGLLIAEDEDADVLGRGDVRSATRSAAMGWSRESRQTKSSPKGRDCDGRRRARHERPTAAIVV</sequence>
<name>A0A919GQB8_9ACTN</name>
<dbReference type="EMBL" id="BNCD01000034">
    <property type="protein sequence ID" value="GHH88278.1"/>
    <property type="molecule type" value="Genomic_DNA"/>
</dbReference>